<feature type="transmembrane region" description="Helical" evidence="1">
    <location>
        <begin position="583"/>
        <end position="602"/>
    </location>
</feature>
<feature type="transmembrane region" description="Helical" evidence="1">
    <location>
        <begin position="326"/>
        <end position="348"/>
    </location>
</feature>
<dbReference type="EnsemblMetazoa" id="G22688.1">
    <property type="protein sequence ID" value="G22688.1:cds"/>
    <property type="gene ID" value="G22688"/>
</dbReference>
<sequence>MQLIFTVKRKIIILFLAITCIIFLCAFHGFYFLRSGKGKDIFRVQYKVSKISSIKITKCNNEKTSLEGNKSIHVPMTLVLGYMRSGSSLTADIIRCNHGDFYIFEPLHGLIELSIKQNSPVRFLNGTRVRIAQDDRNINNMMADMLYNWFTCDFRQIDLLSLSNEFIHIFTPEHDTYFNCLRGLRMKSALIRTIDKCLHILEERCKIANSRIYKTIRLPMASVSKLLERLPSLKVVHLIRDPRAILQSQLVEGLADKIKFSNISNLTCTQMRNDVINMKSLVVNYPGRLQRLVYENLAVHPIEVSKKLYNFLNARFDRNVEENMKWKKYCVFACIFGFLFVIMEVHYISGRFKTKLQTGHVPMTLVLGYMRSGSSLTADIIRVNHGDFYIFEPLHGLIEFSVKQNRSISFLNGTEQRLSYNDTDIEKLKTEMMLNWFTCNFQDIDLNSLYNEFIHIYTPEHDLYFNCTRQDRSNDSSLAMNIAPCISILQKACVEANSRTYKTIRLHTASVGYLLKRLPSLKVIHLVRDPRAIFHSQLIGRKEAIYGHGENKQELFYESDIEHVGVEENIGSVALYIMKWKKCCVLVCIFGFLFVIMEVHYISGRSKTKLQTENRSIFRYKCGNSRKTHTKKNSTGHVPMTLVLGYMRSGSSLTADIIRCNHGDFYIFEPLHGLIEFSVKQNRPIGFLNGTEKRLSYNDTEIERLKAEMLLNWFTCNFQDIDLNSLYNEFIHIYTPEHDLYFNCTRQDRSNDSSLAMNIAPCISILQKACVEANSRTYKTIRLHTVSVGYLLKRLPLLKVIHLVRDPRAILHSQLMGNLTQSNRNHFTRFSRRFCGRMLEDIRNVKMLTDKYQGRIQRLVYENLALNPIEVSKSIYNFLRAQFTIKVKEYVEGLTTGPIVRCEYCTRRGNSTYNAFRWMPNITSMYLHIIDKNCREVYREVGYSGNISLYNKSWNPNKYQLKATL</sequence>
<proteinExistence type="predicted"/>
<name>A0A8W8K6Z5_MAGGI</name>
<feature type="transmembrane region" description="Helical" evidence="1">
    <location>
        <begin position="12"/>
        <end position="33"/>
    </location>
</feature>
<dbReference type="PANTHER" id="PTHR10704:SF44">
    <property type="entry name" value="LD35051P-RELATED"/>
    <property type="match status" value="1"/>
</dbReference>
<dbReference type="InterPro" id="IPR051135">
    <property type="entry name" value="Gal/GlcNAc/GalNAc_ST"/>
</dbReference>
<dbReference type="Gene3D" id="3.40.50.300">
    <property type="entry name" value="P-loop containing nucleotide triphosphate hydrolases"/>
    <property type="match status" value="3"/>
</dbReference>
<evidence type="ECO:0000256" key="1">
    <source>
        <dbReference type="SAM" id="Phobius"/>
    </source>
</evidence>
<keyword evidence="1" id="KW-0472">Membrane</keyword>
<dbReference type="Proteomes" id="UP000005408">
    <property type="component" value="Unassembled WGS sequence"/>
</dbReference>
<evidence type="ECO:0000313" key="3">
    <source>
        <dbReference type="Proteomes" id="UP000005408"/>
    </source>
</evidence>
<dbReference type="PANTHER" id="PTHR10704">
    <property type="entry name" value="CARBOHYDRATE SULFOTRANSFERASE"/>
    <property type="match status" value="1"/>
</dbReference>
<dbReference type="AlphaFoldDB" id="A0A8W8K6Z5"/>
<reference evidence="2" key="1">
    <citation type="submission" date="2022-08" db="UniProtKB">
        <authorList>
            <consortium name="EnsemblMetazoa"/>
        </authorList>
    </citation>
    <scope>IDENTIFICATION</scope>
    <source>
        <strain evidence="2">05x7-T-G4-1.051#20</strain>
    </source>
</reference>
<evidence type="ECO:0000313" key="2">
    <source>
        <dbReference type="EnsemblMetazoa" id="G22688.1:cds"/>
    </source>
</evidence>
<protein>
    <submittedName>
        <fullName evidence="2">Uncharacterized protein</fullName>
    </submittedName>
</protein>
<keyword evidence="3" id="KW-1185">Reference proteome</keyword>
<dbReference type="InterPro" id="IPR027417">
    <property type="entry name" value="P-loop_NTPase"/>
</dbReference>
<dbReference type="GO" id="GO:0006790">
    <property type="term" value="P:sulfur compound metabolic process"/>
    <property type="evidence" value="ECO:0007669"/>
    <property type="project" value="TreeGrafter"/>
</dbReference>
<keyword evidence="1" id="KW-1133">Transmembrane helix</keyword>
<dbReference type="Pfam" id="PF13469">
    <property type="entry name" value="Sulfotransfer_3"/>
    <property type="match status" value="2"/>
</dbReference>
<accession>A0A8W8K6Z5</accession>
<dbReference type="GO" id="GO:0006044">
    <property type="term" value="P:N-acetylglucosamine metabolic process"/>
    <property type="evidence" value="ECO:0007669"/>
    <property type="project" value="TreeGrafter"/>
</dbReference>
<keyword evidence="1" id="KW-0812">Transmembrane</keyword>
<organism evidence="2 3">
    <name type="scientific">Magallana gigas</name>
    <name type="common">Pacific oyster</name>
    <name type="synonym">Crassostrea gigas</name>
    <dbReference type="NCBI Taxonomy" id="29159"/>
    <lineage>
        <taxon>Eukaryota</taxon>
        <taxon>Metazoa</taxon>
        <taxon>Spiralia</taxon>
        <taxon>Lophotrochozoa</taxon>
        <taxon>Mollusca</taxon>
        <taxon>Bivalvia</taxon>
        <taxon>Autobranchia</taxon>
        <taxon>Pteriomorphia</taxon>
        <taxon>Ostreida</taxon>
        <taxon>Ostreoidea</taxon>
        <taxon>Ostreidae</taxon>
        <taxon>Magallana</taxon>
    </lineage>
</organism>
<dbReference type="SUPFAM" id="SSF52540">
    <property type="entry name" value="P-loop containing nucleoside triphosphate hydrolases"/>
    <property type="match status" value="3"/>
</dbReference>
<dbReference type="GO" id="GO:0001517">
    <property type="term" value="F:N-acetylglucosamine 6-O-sulfotransferase activity"/>
    <property type="evidence" value="ECO:0007669"/>
    <property type="project" value="TreeGrafter"/>
</dbReference>